<organism evidence="3 4">
    <name type="scientific">Orchesella cincta</name>
    <name type="common">Springtail</name>
    <name type="synonym">Podura cincta</name>
    <dbReference type="NCBI Taxonomy" id="48709"/>
    <lineage>
        <taxon>Eukaryota</taxon>
        <taxon>Metazoa</taxon>
        <taxon>Ecdysozoa</taxon>
        <taxon>Arthropoda</taxon>
        <taxon>Hexapoda</taxon>
        <taxon>Collembola</taxon>
        <taxon>Entomobryomorpha</taxon>
        <taxon>Entomobryoidea</taxon>
        <taxon>Orchesellidae</taxon>
        <taxon>Orchesellinae</taxon>
        <taxon>Orchesella</taxon>
    </lineage>
</organism>
<dbReference type="AlphaFoldDB" id="A0A1D2MLJ1"/>
<dbReference type="SUPFAM" id="SSF57997">
    <property type="entry name" value="Tropomyosin"/>
    <property type="match status" value="1"/>
</dbReference>
<evidence type="ECO:0000256" key="2">
    <source>
        <dbReference type="SAM" id="MobiDB-lite"/>
    </source>
</evidence>
<dbReference type="STRING" id="48709.A0A1D2MLJ1"/>
<feature type="region of interest" description="Disordered" evidence="2">
    <location>
        <begin position="642"/>
        <end position="720"/>
    </location>
</feature>
<reference evidence="3 4" key="1">
    <citation type="journal article" date="2016" name="Genome Biol. Evol.">
        <title>Gene Family Evolution Reflects Adaptation to Soil Environmental Stressors in the Genome of the Collembolan Orchesella cincta.</title>
        <authorList>
            <person name="Faddeeva-Vakhrusheva A."/>
            <person name="Derks M.F."/>
            <person name="Anvar S.Y."/>
            <person name="Agamennone V."/>
            <person name="Suring W."/>
            <person name="Smit S."/>
            <person name="van Straalen N.M."/>
            <person name="Roelofs D."/>
        </authorList>
    </citation>
    <scope>NUCLEOTIDE SEQUENCE [LARGE SCALE GENOMIC DNA]</scope>
    <source>
        <tissue evidence="3">Mixed pool</tissue>
    </source>
</reference>
<dbReference type="PANTHER" id="PTHR18939:SF4">
    <property type="entry name" value="RIBOSOME-BINDING PROTEIN 1"/>
    <property type="match status" value="1"/>
</dbReference>
<dbReference type="Proteomes" id="UP000094527">
    <property type="component" value="Unassembled WGS sequence"/>
</dbReference>
<evidence type="ECO:0000313" key="4">
    <source>
        <dbReference type="Proteomes" id="UP000094527"/>
    </source>
</evidence>
<sequence>MRRKVDEESTPPSPRVVKTSGSNTPDNEVQDSPAGTKRARSKPKKPVDELSGVKIEHMIDRIVLSSSEIQNLIDVLLNKQHAGDSEWINKTKSDNSVGALKKQLEVKEKLLQEENSTVNTLNNKLKELRNEFNNERSKFTVVRRNLEENLSKCNMEMQNLQVRFKQVGEISLNEKQELQKQLQRMNIKFKDVQDEYEAIKADYRNYRDAEQTIRSKADTLERESGALKTQCGHLENQLKNAFQSNKEMSNQLMSLQEHVRVMEERKKSDEVMLNNEYRKLQEQNALLISELSSLKLNVTGVENENAQLRNNVNMFENQIKNLDEVNKKYEEARAAEVGLRNVVNEVKGENARLEDTLRNVHERLEQSKGENENLKRELETRKQVNGDAQEQINVQVKGLHDQIHASSSQIDKLNSDVKRLADEVNDKASKNDELRHKNQKLVESLNVTEQSLQSKIEVIEKRDSAEMIRKSAVAKAVKNTLGDDVDLSSEDWMLRVMERVQEKLSAAKTAAPVHENGVADKEVEELKTGQKKLQDEVVHYQGMLKQTENLLSTLQASINVEESKWVAQTSEKDKEIERLRVISTECESLRQTVEEHKTARSELEAKLTALQHTSSDSTDNEQLIKSNELLKGELESARQRCEDLSAELSQQKGSAPAVNGTTNDECPNNEVKSQVSSPPSPNISVKNEGESPSSPAASSSPPAPTKEKKKKTKFFSKLLS</sequence>
<dbReference type="EMBL" id="LJIJ01000887">
    <property type="protein sequence ID" value="ODM93929.1"/>
    <property type="molecule type" value="Genomic_DNA"/>
</dbReference>
<dbReference type="InterPro" id="IPR040248">
    <property type="entry name" value="RRBP1"/>
</dbReference>
<dbReference type="OMA" id="VQCEQKN"/>
<keyword evidence="4" id="KW-1185">Reference proteome</keyword>
<protein>
    <submittedName>
        <fullName evidence="3">Ribosome-binding protein 1</fullName>
    </submittedName>
</protein>
<gene>
    <name evidence="3" type="ORF">Ocin01_12750</name>
</gene>
<feature type="region of interest" description="Disordered" evidence="2">
    <location>
        <begin position="1"/>
        <end position="49"/>
    </location>
</feature>
<feature type="compositionally biased region" description="Low complexity" evidence="2">
    <location>
        <begin position="690"/>
        <end position="700"/>
    </location>
</feature>
<keyword evidence="1" id="KW-0175">Coiled coil</keyword>
<proteinExistence type="predicted"/>
<dbReference type="GO" id="GO:0005789">
    <property type="term" value="C:endoplasmic reticulum membrane"/>
    <property type="evidence" value="ECO:0007669"/>
    <property type="project" value="TreeGrafter"/>
</dbReference>
<dbReference type="OrthoDB" id="5875463at2759"/>
<feature type="coiled-coil region" evidence="1">
    <location>
        <begin position="104"/>
        <end position="462"/>
    </location>
</feature>
<evidence type="ECO:0000313" key="3">
    <source>
        <dbReference type="EMBL" id="ODM93929.1"/>
    </source>
</evidence>
<comment type="caution">
    <text evidence="3">The sequence shown here is derived from an EMBL/GenBank/DDBJ whole genome shotgun (WGS) entry which is preliminary data.</text>
</comment>
<feature type="compositionally biased region" description="Polar residues" evidence="2">
    <location>
        <begin position="647"/>
        <end position="685"/>
    </location>
</feature>
<dbReference type="PANTHER" id="PTHR18939">
    <property type="entry name" value="RIBOSOME BINDING PROTEIN-1"/>
    <property type="match status" value="1"/>
</dbReference>
<accession>A0A1D2MLJ1</accession>
<evidence type="ECO:0000256" key="1">
    <source>
        <dbReference type="SAM" id="Coils"/>
    </source>
</evidence>
<name>A0A1D2MLJ1_ORCCI</name>